<feature type="non-terminal residue" evidence="3">
    <location>
        <position position="1"/>
    </location>
</feature>
<dbReference type="Pfam" id="PF13205">
    <property type="entry name" value="Big_5"/>
    <property type="match status" value="2"/>
</dbReference>
<feature type="domain" description="SbsA Ig-like" evidence="2">
    <location>
        <begin position="74"/>
        <end position="186"/>
    </location>
</feature>
<reference evidence="3" key="1">
    <citation type="submission" date="2018-05" db="EMBL/GenBank/DDBJ databases">
        <authorList>
            <person name="Lanie J.A."/>
            <person name="Ng W.-L."/>
            <person name="Kazmierczak K.M."/>
            <person name="Andrzejewski T.M."/>
            <person name="Davidsen T.M."/>
            <person name="Wayne K.J."/>
            <person name="Tettelin H."/>
            <person name="Glass J.I."/>
            <person name="Rusch D."/>
            <person name="Podicherti R."/>
            <person name="Tsui H.-C.T."/>
            <person name="Winkler M.E."/>
        </authorList>
    </citation>
    <scope>NUCLEOTIDE SEQUENCE</scope>
</reference>
<dbReference type="AlphaFoldDB" id="A0A382SVH9"/>
<feature type="non-terminal residue" evidence="3">
    <location>
        <position position="308"/>
    </location>
</feature>
<evidence type="ECO:0000259" key="2">
    <source>
        <dbReference type="Pfam" id="PF13205"/>
    </source>
</evidence>
<organism evidence="3">
    <name type="scientific">marine metagenome</name>
    <dbReference type="NCBI Taxonomy" id="408172"/>
    <lineage>
        <taxon>unclassified sequences</taxon>
        <taxon>metagenomes</taxon>
        <taxon>ecological metagenomes</taxon>
    </lineage>
</organism>
<name>A0A382SVH9_9ZZZZ</name>
<evidence type="ECO:0000313" key="3">
    <source>
        <dbReference type="EMBL" id="SVD13178.1"/>
    </source>
</evidence>
<sequence length="308" mass="32536">RRIYLDWDGGPRQEYMTHVCCGNYSFNDLADSTYTLTYDYPWPHLNPTYIPSQIQTVTISEGENVTINFGTGTDTTAPVLVSSTPADDVTGVATDTNIVLVFDKAVDVGAGDITIHQASTGATVGTVSVTSWRVTGDGTATITVDPPGTLSSETGYYINVDPSAFQDTAGYSYGGIVNTSSLNFVTADVEPPLLVSSVPADGATGVHAETNITLMFDEAVHPRYGNITIHYADSGNVVETFTVPSGQVAGLGTDTITINPAQALFEVTTSDDRPLAAGTTFYINVDPQTLRDSAGNDYPGIDDSTTLS</sequence>
<dbReference type="InterPro" id="IPR014755">
    <property type="entry name" value="Cu-Rt/internalin_Ig-like"/>
</dbReference>
<feature type="domain" description="SbsA Ig-like" evidence="2">
    <location>
        <begin position="188"/>
        <end position="298"/>
    </location>
</feature>
<dbReference type="Gene3D" id="2.60.40.1220">
    <property type="match status" value="2"/>
</dbReference>
<protein>
    <recommendedName>
        <fullName evidence="2">SbsA Ig-like domain-containing protein</fullName>
    </recommendedName>
</protein>
<evidence type="ECO:0000256" key="1">
    <source>
        <dbReference type="ARBA" id="ARBA00022729"/>
    </source>
</evidence>
<dbReference type="EMBL" id="UINC01131456">
    <property type="protein sequence ID" value="SVD13178.1"/>
    <property type="molecule type" value="Genomic_DNA"/>
</dbReference>
<keyword evidence="1" id="KW-0732">Signal</keyword>
<proteinExistence type="predicted"/>
<dbReference type="InterPro" id="IPR032812">
    <property type="entry name" value="SbsA_Ig"/>
</dbReference>
<accession>A0A382SVH9</accession>
<gene>
    <name evidence="3" type="ORF">METZ01_LOCUS366032</name>
</gene>